<feature type="transmembrane region" description="Helical" evidence="1">
    <location>
        <begin position="307"/>
        <end position="327"/>
    </location>
</feature>
<dbReference type="AlphaFoldDB" id="A0A7S4ULI5"/>
<accession>A0A7S4ULI5</accession>
<name>A0A7S4ULI5_9DINO</name>
<keyword evidence="1" id="KW-1133">Transmembrane helix</keyword>
<feature type="transmembrane region" description="Helical" evidence="1">
    <location>
        <begin position="123"/>
        <end position="144"/>
    </location>
</feature>
<evidence type="ECO:0000313" key="2">
    <source>
        <dbReference type="EMBL" id="CAE4592172.1"/>
    </source>
</evidence>
<keyword evidence="1" id="KW-0472">Membrane</keyword>
<feature type="transmembrane region" description="Helical" evidence="1">
    <location>
        <begin position="273"/>
        <end position="295"/>
    </location>
</feature>
<sequence>MSRAPLLQTWPASHFLERVQSAIYEQATSKTEMLHHRVCTAIMAMTAFEYMWAVPFFFLGRYLASSPVVRMVYCTSLAFAIMAELTVEYVTYKAVWGDRDVFEGEMSTICCVKTCVSRWCWKFLVFAPNYIAVASSSFAAGVMYRAYNFTPIDATALWVALVLLLMWSALFHFFLVLYWTSKVKAAPITSSEKEVAHGRLAEACDAGNVQFLGTCFRKDASDSEQGSRLATTILVKTPMITLKGAAVAVLWCSGGENGEISESDEFPNAAHSLALALLLNAYGVLQLLSTFLGMFCKRPLCYCVPLAMLLCICLPVVLLFSAEAAVVRFGSARTHLRTCGIPYVISLLP</sequence>
<proteinExistence type="predicted"/>
<dbReference type="EMBL" id="HBNR01036056">
    <property type="protein sequence ID" value="CAE4592172.1"/>
    <property type="molecule type" value="Transcribed_RNA"/>
</dbReference>
<evidence type="ECO:0000256" key="1">
    <source>
        <dbReference type="SAM" id="Phobius"/>
    </source>
</evidence>
<protein>
    <recommendedName>
        <fullName evidence="3">Transmembrane protein</fullName>
    </recommendedName>
</protein>
<feature type="transmembrane region" description="Helical" evidence="1">
    <location>
        <begin position="70"/>
        <end position="90"/>
    </location>
</feature>
<evidence type="ECO:0008006" key="3">
    <source>
        <dbReference type="Google" id="ProtNLM"/>
    </source>
</evidence>
<organism evidence="2">
    <name type="scientific">Alexandrium monilatum</name>
    <dbReference type="NCBI Taxonomy" id="311494"/>
    <lineage>
        <taxon>Eukaryota</taxon>
        <taxon>Sar</taxon>
        <taxon>Alveolata</taxon>
        <taxon>Dinophyceae</taxon>
        <taxon>Gonyaulacales</taxon>
        <taxon>Pyrocystaceae</taxon>
        <taxon>Alexandrium</taxon>
    </lineage>
</organism>
<reference evidence="2" key="1">
    <citation type="submission" date="2021-01" db="EMBL/GenBank/DDBJ databases">
        <authorList>
            <person name="Corre E."/>
            <person name="Pelletier E."/>
            <person name="Niang G."/>
            <person name="Scheremetjew M."/>
            <person name="Finn R."/>
            <person name="Kale V."/>
            <person name="Holt S."/>
            <person name="Cochrane G."/>
            <person name="Meng A."/>
            <person name="Brown T."/>
            <person name="Cohen L."/>
        </authorList>
    </citation>
    <scope>NUCLEOTIDE SEQUENCE</scope>
    <source>
        <strain evidence="2">CCMP3105</strain>
    </source>
</reference>
<keyword evidence="1" id="KW-0812">Transmembrane</keyword>
<feature type="transmembrane region" description="Helical" evidence="1">
    <location>
        <begin position="156"/>
        <end position="179"/>
    </location>
</feature>
<gene>
    <name evidence="2" type="ORF">AMON00008_LOCUS24794</name>
</gene>
<feature type="transmembrane region" description="Helical" evidence="1">
    <location>
        <begin position="38"/>
        <end position="58"/>
    </location>
</feature>